<gene>
    <name evidence="1" type="ORF">RPERSI_LOCUS7593</name>
</gene>
<keyword evidence="2" id="KW-1185">Reference proteome</keyword>
<accession>A0ACA9NFV6</accession>
<evidence type="ECO:0000313" key="2">
    <source>
        <dbReference type="Proteomes" id="UP000789920"/>
    </source>
</evidence>
<organism evidence="1 2">
    <name type="scientific">Racocetra persica</name>
    <dbReference type="NCBI Taxonomy" id="160502"/>
    <lineage>
        <taxon>Eukaryota</taxon>
        <taxon>Fungi</taxon>
        <taxon>Fungi incertae sedis</taxon>
        <taxon>Mucoromycota</taxon>
        <taxon>Glomeromycotina</taxon>
        <taxon>Glomeromycetes</taxon>
        <taxon>Diversisporales</taxon>
        <taxon>Gigasporaceae</taxon>
        <taxon>Racocetra</taxon>
    </lineage>
</organism>
<reference evidence="1" key="1">
    <citation type="submission" date="2021-06" db="EMBL/GenBank/DDBJ databases">
        <authorList>
            <person name="Kallberg Y."/>
            <person name="Tangrot J."/>
            <person name="Rosling A."/>
        </authorList>
    </citation>
    <scope>NUCLEOTIDE SEQUENCE</scope>
    <source>
        <strain evidence="1">MA461A</strain>
    </source>
</reference>
<comment type="caution">
    <text evidence="1">The sequence shown here is derived from an EMBL/GenBank/DDBJ whole genome shotgun (WGS) entry which is preliminary data.</text>
</comment>
<proteinExistence type="predicted"/>
<evidence type="ECO:0000313" key="1">
    <source>
        <dbReference type="EMBL" id="CAG8643957.1"/>
    </source>
</evidence>
<protein>
    <submittedName>
        <fullName evidence="1">24948_t:CDS:1</fullName>
    </submittedName>
</protein>
<dbReference type="EMBL" id="CAJVQC010013010">
    <property type="protein sequence ID" value="CAG8643957.1"/>
    <property type="molecule type" value="Genomic_DNA"/>
</dbReference>
<name>A0ACA9NFV6_9GLOM</name>
<dbReference type="Proteomes" id="UP000789920">
    <property type="component" value="Unassembled WGS sequence"/>
</dbReference>
<sequence>MIGKICGLNDLASVPVVGEKMATARPIATLAWYCCYGLENVKLAEMIKKLGQYLKQNAIAVIKRMAKKARIFFKMGSTNNIKETNIGHALIAVEFDTSNDVKLEDNKVKQVKVFKDKVGTYGGVSQEEI</sequence>